<protein>
    <recommendedName>
        <fullName evidence="9">Cornichon family protein</fullName>
    </recommendedName>
</protein>
<sequence length="184" mass="21788">MSDFWAWLLFFFMLVSIVVMVIYQLMCLADLEFDYINPFDSASRINKVILPEFITHGILCFLYLVTGHWFAALLCVPYSYYNVTLYLGRQHLIDVTEIFNKLNCEKKRRLWKLAYLVIMLFISLFIRSKIRTKDSFQTKTHLYWQNGRAQLTAGFMGVGANSPGCLIIWKERLYSRYSNILFRV</sequence>
<comment type="similarity">
    <text evidence="2">Belongs to the cornichon family.</text>
</comment>
<keyword evidence="5 6" id="KW-0472">Membrane</keyword>
<feature type="transmembrane region" description="Helical" evidence="6">
    <location>
        <begin position="150"/>
        <end position="169"/>
    </location>
</feature>
<keyword evidence="3 6" id="KW-0812">Transmembrane</keyword>
<evidence type="ECO:0000313" key="8">
    <source>
        <dbReference type="Proteomes" id="UP001152523"/>
    </source>
</evidence>
<dbReference type="EMBL" id="CAMAPF010001000">
    <property type="protein sequence ID" value="CAH9137412.1"/>
    <property type="molecule type" value="Genomic_DNA"/>
</dbReference>
<evidence type="ECO:0000256" key="1">
    <source>
        <dbReference type="ARBA" id="ARBA00004141"/>
    </source>
</evidence>
<evidence type="ECO:0000256" key="6">
    <source>
        <dbReference type="SAM" id="Phobius"/>
    </source>
</evidence>
<evidence type="ECO:0000256" key="3">
    <source>
        <dbReference type="ARBA" id="ARBA00022692"/>
    </source>
</evidence>
<gene>
    <name evidence="7" type="ORF">CEPIT_LOCUS35999</name>
</gene>
<dbReference type="GO" id="GO:0016020">
    <property type="term" value="C:membrane"/>
    <property type="evidence" value="ECO:0007669"/>
    <property type="project" value="UniProtKB-SubCell"/>
</dbReference>
<evidence type="ECO:0000256" key="5">
    <source>
        <dbReference type="ARBA" id="ARBA00023136"/>
    </source>
</evidence>
<organism evidence="7 8">
    <name type="scientific">Cuscuta epithymum</name>
    <dbReference type="NCBI Taxonomy" id="186058"/>
    <lineage>
        <taxon>Eukaryota</taxon>
        <taxon>Viridiplantae</taxon>
        <taxon>Streptophyta</taxon>
        <taxon>Embryophyta</taxon>
        <taxon>Tracheophyta</taxon>
        <taxon>Spermatophyta</taxon>
        <taxon>Magnoliopsida</taxon>
        <taxon>eudicotyledons</taxon>
        <taxon>Gunneridae</taxon>
        <taxon>Pentapetalae</taxon>
        <taxon>asterids</taxon>
        <taxon>lamiids</taxon>
        <taxon>Solanales</taxon>
        <taxon>Convolvulaceae</taxon>
        <taxon>Cuscuteae</taxon>
        <taxon>Cuscuta</taxon>
        <taxon>Cuscuta subgen. Cuscuta</taxon>
    </lineage>
</organism>
<dbReference type="AlphaFoldDB" id="A0AAV0FP43"/>
<name>A0AAV0FP43_9ASTE</name>
<dbReference type="PANTHER" id="PTHR12290">
    <property type="entry name" value="CORNICHON-RELATED"/>
    <property type="match status" value="1"/>
</dbReference>
<evidence type="ECO:0000313" key="7">
    <source>
        <dbReference type="EMBL" id="CAH9137412.1"/>
    </source>
</evidence>
<evidence type="ECO:0000256" key="2">
    <source>
        <dbReference type="ARBA" id="ARBA00010095"/>
    </source>
</evidence>
<dbReference type="SMART" id="SM01398">
    <property type="entry name" value="Cornichon"/>
    <property type="match status" value="1"/>
</dbReference>
<comment type="caution">
    <text evidence="7">The sequence shown here is derived from an EMBL/GenBank/DDBJ whole genome shotgun (WGS) entry which is preliminary data.</text>
</comment>
<feature type="transmembrane region" description="Helical" evidence="6">
    <location>
        <begin position="110"/>
        <end position="130"/>
    </location>
</feature>
<evidence type="ECO:0000256" key="4">
    <source>
        <dbReference type="ARBA" id="ARBA00022989"/>
    </source>
</evidence>
<keyword evidence="4 6" id="KW-1133">Transmembrane helix</keyword>
<dbReference type="InterPro" id="IPR003377">
    <property type="entry name" value="Cornichon"/>
</dbReference>
<feature type="transmembrane region" description="Helical" evidence="6">
    <location>
        <begin position="6"/>
        <end position="28"/>
    </location>
</feature>
<keyword evidence="8" id="KW-1185">Reference proteome</keyword>
<proteinExistence type="inferred from homology"/>
<comment type="subcellular location">
    <subcellularLocation>
        <location evidence="1">Membrane</location>
        <topology evidence="1">Multi-pass membrane protein</topology>
    </subcellularLocation>
</comment>
<reference evidence="7" key="1">
    <citation type="submission" date="2022-07" db="EMBL/GenBank/DDBJ databases">
        <authorList>
            <person name="Macas J."/>
            <person name="Novak P."/>
            <person name="Neumann P."/>
        </authorList>
    </citation>
    <scope>NUCLEOTIDE SEQUENCE</scope>
</reference>
<feature type="transmembrane region" description="Helical" evidence="6">
    <location>
        <begin position="48"/>
        <end position="65"/>
    </location>
</feature>
<accession>A0AAV0FP43</accession>
<dbReference type="GO" id="GO:0016192">
    <property type="term" value="P:vesicle-mediated transport"/>
    <property type="evidence" value="ECO:0007669"/>
    <property type="project" value="InterPro"/>
</dbReference>
<evidence type="ECO:0008006" key="9">
    <source>
        <dbReference type="Google" id="ProtNLM"/>
    </source>
</evidence>
<dbReference type="Proteomes" id="UP001152523">
    <property type="component" value="Unassembled WGS sequence"/>
</dbReference>
<dbReference type="Pfam" id="PF03311">
    <property type="entry name" value="Cornichon"/>
    <property type="match status" value="1"/>
</dbReference>